<dbReference type="EMBL" id="JADGJQ010000004">
    <property type="protein sequence ID" value="KAJ3184312.1"/>
    <property type="molecule type" value="Genomic_DNA"/>
</dbReference>
<keyword evidence="9 10" id="KW-0496">Mitochondrion</keyword>
<accession>A0AAD5XQV6</accession>
<dbReference type="PANTHER" id="PTHR13273:SF14">
    <property type="entry name" value="ANAMORSIN"/>
    <property type="match status" value="1"/>
</dbReference>
<keyword evidence="6 10" id="KW-0479">Metal-binding</keyword>
<feature type="domain" description="Anamorsin N-terminal" evidence="12">
    <location>
        <begin position="11"/>
        <end position="194"/>
    </location>
</feature>
<gene>
    <name evidence="13" type="primary">CIAPIN1</name>
    <name evidence="13" type="ORF">HDU87_005160</name>
</gene>
<dbReference type="PANTHER" id="PTHR13273">
    <property type="entry name" value="ANAMORSIN"/>
    <property type="match status" value="1"/>
</dbReference>
<evidence type="ECO:0000256" key="9">
    <source>
        <dbReference type="ARBA" id="ARBA00023128"/>
    </source>
</evidence>
<comment type="cofactor">
    <cofactor evidence="1 10">
        <name>[4Fe-4S] cluster</name>
        <dbReference type="ChEBI" id="CHEBI:49883"/>
    </cofactor>
</comment>
<dbReference type="GO" id="GO:0051537">
    <property type="term" value="F:2 iron, 2 sulfur cluster binding"/>
    <property type="evidence" value="ECO:0007669"/>
    <property type="project" value="UniProtKB-UniRule"/>
</dbReference>
<comment type="caution">
    <text evidence="10">Lacks conserved residue(s) required for the propagation of feature annotation.</text>
</comment>
<feature type="domain" description="Anamorsin C-terminal" evidence="11">
    <location>
        <begin position="254"/>
        <end position="337"/>
    </location>
</feature>
<dbReference type="InterPro" id="IPR029063">
    <property type="entry name" value="SAM-dependent_MTases_sf"/>
</dbReference>
<dbReference type="GO" id="GO:0005758">
    <property type="term" value="C:mitochondrial intermembrane space"/>
    <property type="evidence" value="ECO:0007669"/>
    <property type="project" value="UniProtKB-SubCell"/>
</dbReference>
<dbReference type="Gene3D" id="3.40.50.150">
    <property type="entry name" value="Vaccinia Virus protein VP39"/>
    <property type="match status" value="1"/>
</dbReference>
<evidence type="ECO:0000256" key="10">
    <source>
        <dbReference type="HAMAP-Rule" id="MF_03115"/>
    </source>
</evidence>
<comment type="similarity">
    <text evidence="2 10">Belongs to the anamorsin family.</text>
</comment>
<proteinExistence type="inferred from homology"/>
<dbReference type="GO" id="GO:0046872">
    <property type="term" value="F:metal ion binding"/>
    <property type="evidence" value="ECO:0007669"/>
    <property type="project" value="UniProtKB-KW"/>
</dbReference>
<dbReference type="InterPro" id="IPR046408">
    <property type="entry name" value="CIAPIN1"/>
</dbReference>
<dbReference type="Pfam" id="PF20922">
    <property type="entry name" value="Anamorsin_N"/>
    <property type="match status" value="1"/>
</dbReference>
<comment type="domain">
    <text evidence="10">The C-terminal domain binds 2 Fe-S clusters but is otherwise mostly in an intrinsically disordered conformation.</text>
</comment>
<comment type="domain">
    <text evidence="10">The N-terminal domain has structural similarity with S-adenosyl-L-methionine-dependent methyltransferases, but does not bind S-adenosyl-L-methionine. It is required for correct assembly of the 2 Fe-S clusters.</text>
</comment>
<evidence type="ECO:0000256" key="1">
    <source>
        <dbReference type="ARBA" id="ARBA00001966"/>
    </source>
</evidence>
<keyword evidence="7 10" id="KW-0408">Iron</keyword>
<keyword evidence="5 10" id="KW-0001">2Fe-2S</keyword>
<feature type="binding site" evidence="10">
    <location>
        <position position="311"/>
    </location>
    <ligand>
        <name>[4Fe-4S] cluster</name>
        <dbReference type="ChEBI" id="CHEBI:49883"/>
    </ligand>
</feature>
<dbReference type="AlphaFoldDB" id="A0AAD5XQV6"/>
<keyword evidence="14" id="KW-1185">Reference proteome</keyword>
<feature type="binding site" evidence="10">
    <location>
        <position position="273"/>
    </location>
    <ligand>
        <name>[2Fe-2S] cluster</name>
        <dbReference type="ChEBI" id="CHEBI:190135"/>
    </ligand>
</feature>
<evidence type="ECO:0000256" key="8">
    <source>
        <dbReference type="ARBA" id="ARBA00023014"/>
    </source>
</evidence>
<feature type="binding site" evidence="10">
    <location>
        <position position="271"/>
    </location>
    <ligand>
        <name>[2Fe-2S] cluster</name>
        <dbReference type="ChEBI" id="CHEBI:190135"/>
    </ligand>
</feature>
<organism evidence="13 14">
    <name type="scientific">Geranomyces variabilis</name>
    <dbReference type="NCBI Taxonomy" id="109894"/>
    <lineage>
        <taxon>Eukaryota</taxon>
        <taxon>Fungi</taxon>
        <taxon>Fungi incertae sedis</taxon>
        <taxon>Chytridiomycota</taxon>
        <taxon>Chytridiomycota incertae sedis</taxon>
        <taxon>Chytridiomycetes</taxon>
        <taxon>Spizellomycetales</taxon>
        <taxon>Powellomycetaceae</taxon>
        <taxon>Geranomyces</taxon>
    </lineage>
</organism>
<feature type="binding site" evidence="10">
    <location>
        <position position="322"/>
    </location>
    <ligand>
        <name>[4Fe-4S] cluster</name>
        <dbReference type="ChEBI" id="CHEBI:49883"/>
    </ligand>
</feature>
<dbReference type="HAMAP" id="MF_03115">
    <property type="entry name" value="Anamorsin"/>
    <property type="match status" value="1"/>
</dbReference>
<dbReference type="GO" id="GO:0016226">
    <property type="term" value="P:iron-sulfur cluster assembly"/>
    <property type="evidence" value="ECO:0007669"/>
    <property type="project" value="UniProtKB-UniRule"/>
</dbReference>
<dbReference type="InterPro" id="IPR049011">
    <property type="entry name" value="Anamorsin_N_metazoan"/>
</dbReference>
<comment type="domain">
    <text evidence="10">The twin Cx2C motifs are involved in the recognition by the mitochondrial MIA40-ERV1 disulfide relay system. The formation of 2 disulfide bonds in the Cx2C motifs through dithiol/disulfide exchange reactions effectively traps the protein in the mitochondrial intermembrane space.</text>
</comment>
<evidence type="ECO:0000256" key="2">
    <source>
        <dbReference type="ARBA" id="ARBA00008169"/>
    </source>
</evidence>
<evidence type="ECO:0000313" key="14">
    <source>
        <dbReference type="Proteomes" id="UP001212152"/>
    </source>
</evidence>
<keyword evidence="3 10" id="KW-0004">4Fe-4S</keyword>
<feature type="binding site" evidence="10">
    <location>
        <position position="258"/>
    </location>
    <ligand>
        <name>[2Fe-2S] cluster</name>
        <dbReference type="ChEBI" id="CHEBI:190135"/>
    </ligand>
</feature>
<sequence>MAATVPSVEPGNSVLLLGNPVAQAVDIQRARETLAAQVTASGTVAFEQLDRVPHIQLARSAYHAIESGGIAPSAFPHTDAVLARLHAALRPSGTLRIREPVLVDYAAAATATATEALRLPTRTAGNLVSALKLAGYVDVSVEASTPLDDESVARCVMTCWGVTSEEVPAVAEYLKGKVLLVDVTARKPAYEVGAAAALPFARKKAATAPAPAKPTKQAVWTVSANDDDDEDEHELEDEDALLDEADLMIPTKLVPDDCKPVGGKRKACKDCSCGLAELEEAEAADEDDAKVVVVTPKKKVATAPASSCGSCYLGDAFRCGSCPYLGMPAFKPGEKVVLAGNLLKDDVEF</sequence>
<reference evidence="13" key="1">
    <citation type="submission" date="2020-05" db="EMBL/GenBank/DDBJ databases">
        <title>Phylogenomic resolution of chytrid fungi.</title>
        <authorList>
            <person name="Stajich J.E."/>
            <person name="Amses K."/>
            <person name="Simmons R."/>
            <person name="Seto K."/>
            <person name="Myers J."/>
            <person name="Bonds A."/>
            <person name="Quandt C.A."/>
            <person name="Barry K."/>
            <person name="Liu P."/>
            <person name="Grigoriev I."/>
            <person name="Longcore J.E."/>
            <person name="James T.Y."/>
        </authorList>
    </citation>
    <scope>NUCLEOTIDE SEQUENCE</scope>
    <source>
        <strain evidence="13">JEL0379</strain>
    </source>
</reference>
<comment type="subcellular location">
    <subcellularLocation>
        <location evidence="10">Cytoplasm</location>
    </subcellularLocation>
    <subcellularLocation>
        <location evidence="10">Mitochondrion intermembrane space</location>
    </subcellularLocation>
</comment>
<comment type="caution">
    <text evidence="13">The sequence shown here is derived from an EMBL/GenBank/DDBJ whole genome shotgun (WGS) entry which is preliminary data.</text>
</comment>
<dbReference type="InterPro" id="IPR007785">
    <property type="entry name" value="Anamorsin"/>
</dbReference>
<feature type="short sequence motif" description="Cx2C motif 1" evidence="10">
    <location>
        <begin position="308"/>
        <end position="311"/>
    </location>
</feature>
<evidence type="ECO:0000313" key="13">
    <source>
        <dbReference type="EMBL" id="KAJ3184312.1"/>
    </source>
</evidence>
<comment type="cofactor">
    <cofactor evidence="10">
        <name>[2Fe-2S] cluster</name>
        <dbReference type="ChEBI" id="CHEBI:190135"/>
    </cofactor>
</comment>
<dbReference type="Proteomes" id="UP001212152">
    <property type="component" value="Unassembled WGS sequence"/>
</dbReference>
<feature type="region of interest" description="Fe-S binding site B" evidence="10">
    <location>
        <begin position="308"/>
        <end position="322"/>
    </location>
</feature>
<protein>
    <submittedName>
        <fullName evidence="13">Anamorsin</fullName>
    </submittedName>
</protein>
<keyword evidence="8 10" id="KW-0411">Iron-sulfur</keyword>
<name>A0AAD5XQV6_9FUNG</name>
<feature type="binding site" evidence="10">
    <location>
        <position position="268"/>
    </location>
    <ligand>
        <name>[2Fe-2S] cluster</name>
        <dbReference type="ChEBI" id="CHEBI:190135"/>
    </ligand>
</feature>
<feature type="binding site" evidence="10">
    <location>
        <position position="319"/>
    </location>
    <ligand>
        <name>[4Fe-4S] cluster</name>
        <dbReference type="ChEBI" id="CHEBI:49883"/>
    </ligand>
</feature>
<evidence type="ECO:0000256" key="3">
    <source>
        <dbReference type="ARBA" id="ARBA00022485"/>
    </source>
</evidence>
<dbReference type="Pfam" id="PF05093">
    <property type="entry name" value="CIAPIN1"/>
    <property type="match status" value="1"/>
</dbReference>
<dbReference type="GO" id="GO:0051539">
    <property type="term" value="F:4 iron, 4 sulfur cluster binding"/>
    <property type="evidence" value="ECO:0007669"/>
    <property type="project" value="UniProtKB-KW"/>
</dbReference>
<evidence type="ECO:0000259" key="11">
    <source>
        <dbReference type="Pfam" id="PF05093"/>
    </source>
</evidence>
<evidence type="ECO:0000259" key="12">
    <source>
        <dbReference type="Pfam" id="PF20922"/>
    </source>
</evidence>
<dbReference type="GO" id="GO:0009055">
    <property type="term" value="F:electron transfer activity"/>
    <property type="evidence" value="ECO:0007669"/>
    <property type="project" value="UniProtKB-UniRule"/>
</dbReference>
<feature type="short sequence motif" description="Cx2C motif 2" evidence="10">
    <location>
        <begin position="319"/>
        <end position="322"/>
    </location>
</feature>
<evidence type="ECO:0000256" key="7">
    <source>
        <dbReference type="ARBA" id="ARBA00023004"/>
    </source>
</evidence>
<feature type="binding site" evidence="10">
    <location>
        <position position="308"/>
    </location>
    <ligand>
        <name>[4Fe-4S] cluster</name>
        <dbReference type="ChEBI" id="CHEBI:49883"/>
    </ligand>
</feature>
<keyword evidence="4 10" id="KW-0963">Cytoplasm</keyword>
<evidence type="ECO:0000256" key="5">
    <source>
        <dbReference type="ARBA" id="ARBA00022714"/>
    </source>
</evidence>
<evidence type="ECO:0000256" key="4">
    <source>
        <dbReference type="ARBA" id="ARBA00022490"/>
    </source>
</evidence>
<evidence type="ECO:0000256" key="6">
    <source>
        <dbReference type="ARBA" id="ARBA00022723"/>
    </source>
</evidence>